<evidence type="ECO:0000259" key="2">
    <source>
        <dbReference type="Pfam" id="PF07853"/>
    </source>
</evidence>
<feature type="transmembrane region" description="Helical" evidence="1">
    <location>
        <begin position="167"/>
        <end position="184"/>
    </location>
</feature>
<proteinExistence type="predicted"/>
<evidence type="ECO:0000256" key="1">
    <source>
        <dbReference type="SAM" id="Phobius"/>
    </source>
</evidence>
<organism evidence="3 4">
    <name type="scientific">Halorussus gelatinilyticus</name>
    <dbReference type="NCBI Taxonomy" id="2937524"/>
    <lineage>
        <taxon>Archaea</taxon>
        <taxon>Methanobacteriati</taxon>
        <taxon>Methanobacteriota</taxon>
        <taxon>Stenosarchaea group</taxon>
        <taxon>Halobacteria</taxon>
        <taxon>Halobacteriales</taxon>
        <taxon>Haladaptataceae</taxon>
        <taxon>Halorussus</taxon>
    </lineage>
</organism>
<accession>A0A8U0IFF0</accession>
<dbReference type="Pfam" id="PF13630">
    <property type="entry name" value="SdpI"/>
    <property type="match status" value="1"/>
</dbReference>
<dbReference type="InterPro" id="IPR025962">
    <property type="entry name" value="SdpI/YhfL"/>
</dbReference>
<dbReference type="Proteomes" id="UP000830434">
    <property type="component" value="Chromosome"/>
</dbReference>
<evidence type="ECO:0000313" key="4">
    <source>
        <dbReference type="Proteomes" id="UP000830434"/>
    </source>
</evidence>
<dbReference type="KEGG" id="haxz:M0R88_12830"/>
<feature type="domain" description="DUF1648" evidence="2">
    <location>
        <begin position="12"/>
        <end position="58"/>
    </location>
</feature>
<keyword evidence="1" id="KW-0472">Membrane</keyword>
<gene>
    <name evidence="3" type="ORF">M0R88_12830</name>
</gene>
<feature type="transmembrane region" description="Helical" evidence="1">
    <location>
        <begin position="89"/>
        <end position="107"/>
    </location>
</feature>
<dbReference type="PANTHER" id="PTHR37810">
    <property type="entry name" value="IMMUNITY PROTEIN SDPI"/>
    <property type="match status" value="1"/>
</dbReference>
<dbReference type="AlphaFoldDB" id="A0A8U0IFF0"/>
<keyword evidence="1" id="KW-1133">Transmembrane helix</keyword>
<keyword evidence="1" id="KW-0812">Transmembrane</keyword>
<dbReference type="InterPro" id="IPR026272">
    <property type="entry name" value="SdpI"/>
</dbReference>
<feature type="transmembrane region" description="Helical" evidence="1">
    <location>
        <begin position="190"/>
        <end position="208"/>
    </location>
</feature>
<sequence>MTLRRSYLAGGLLVALSAVMSALAYPEMPAEMATHWNAAGEIDGRTPRLVALALFPALSAGMLALFAFLPRIDPLGENVAAFREQYDTFVVLLLAFLTYVHGLVLAANAGYEFAVMQALAPAIGALYYYVGVLTAHAERNWFVGIRTPWTISNEEVWDRTHERAAPLFKLAGVVAVLGVLVPSYAELLVVAPAVAVALYSTVYSYVAYRKVGA</sequence>
<name>A0A8U0IFF0_9EURY</name>
<dbReference type="Pfam" id="PF07853">
    <property type="entry name" value="DUF1648"/>
    <property type="match status" value="1"/>
</dbReference>
<reference evidence="3" key="1">
    <citation type="submission" date="2022-04" db="EMBL/GenBank/DDBJ databases">
        <title>Diverse halophilic archaea isolated from saline environments.</title>
        <authorList>
            <person name="Cui H.-L."/>
        </authorList>
    </citation>
    <scope>NUCLEOTIDE SEQUENCE</scope>
    <source>
        <strain evidence="3">XZYJT40</strain>
    </source>
</reference>
<dbReference type="GeneID" id="72190755"/>
<dbReference type="EMBL" id="CP096658">
    <property type="protein sequence ID" value="UPV99405.1"/>
    <property type="molecule type" value="Genomic_DNA"/>
</dbReference>
<dbReference type="InterPro" id="IPR012867">
    <property type="entry name" value="DUF1648"/>
</dbReference>
<feature type="transmembrane region" description="Helical" evidence="1">
    <location>
        <begin position="113"/>
        <end position="130"/>
    </location>
</feature>
<dbReference type="RefSeq" id="WP_248653898.1">
    <property type="nucleotide sequence ID" value="NZ_CP096658.1"/>
</dbReference>
<dbReference type="PIRSF" id="PIRSF038959">
    <property type="entry name" value="SdpI"/>
    <property type="match status" value="1"/>
</dbReference>
<dbReference type="GO" id="GO:0009636">
    <property type="term" value="P:response to toxic substance"/>
    <property type="evidence" value="ECO:0007669"/>
    <property type="project" value="TreeGrafter"/>
</dbReference>
<dbReference type="PANTHER" id="PTHR37810:SF5">
    <property type="entry name" value="IMMUNITY PROTEIN SDPI"/>
    <property type="match status" value="1"/>
</dbReference>
<feature type="transmembrane region" description="Helical" evidence="1">
    <location>
        <begin position="48"/>
        <end position="69"/>
    </location>
</feature>
<keyword evidence="4" id="KW-1185">Reference proteome</keyword>
<protein>
    <submittedName>
        <fullName evidence="3">SdpI family protein</fullName>
    </submittedName>
</protein>
<evidence type="ECO:0000313" key="3">
    <source>
        <dbReference type="EMBL" id="UPV99405.1"/>
    </source>
</evidence>